<organism evidence="2 3">
    <name type="scientific">Herbiconiux gentiana</name>
    <dbReference type="NCBI Taxonomy" id="2970912"/>
    <lineage>
        <taxon>Bacteria</taxon>
        <taxon>Bacillati</taxon>
        <taxon>Actinomycetota</taxon>
        <taxon>Actinomycetes</taxon>
        <taxon>Micrococcales</taxon>
        <taxon>Microbacteriaceae</taxon>
        <taxon>Herbiconiux</taxon>
    </lineage>
</organism>
<dbReference type="InterPro" id="IPR013783">
    <property type="entry name" value="Ig-like_fold"/>
</dbReference>
<gene>
    <name evidence="2" type="ORF">NVV95_18000</name>
</gene>
<dbReference type="InterPro" id="IPR008979">
    <property type="entry name" value="Galactose-bd-like_sf"/>
</dbReference>
<evidence type="ECO:0000313" key="2">
    <source>
        <dbReference type="EMBL" id="MCS5716444.1"/>
    </source>
</evidence>
<dbReference type="Gene3D" id="2.60.40.10">
    <property type="entry name" value="Immunoglobulins"/>
    <property type="match status" value="1"/>
</dbReference>
<dbReference type="Proteomes" id="UP001165580">
    <property type="component" value="Unassembled WGS sequence"/>
</dbReference>
<dbReference type="EMBL" id="JANTEZ010000013">
    <property type="protein sequence ID" value="MCS5716444.1"/>
    <property type="molecule type" value="Genomic_DNA"/>
</dbReference>
<evidence type="ECO:0000256" key="1">
    <source>
        <dbReference type="SAM" id="SignalP"/>
    </source>
</evidence>
<dbReference type="SUPFAM" id="SSF48230">
    <property type="entry name" value="Chondroitin AC/alginate lyase"/>
    <property type="match status" value="1"/>
</dbReference>
<feature type="chain" id="PRO_5046979342" evidence="1">
    <location>
        <begin position="38"/>
        <end position="1407"/>
    </location>
</feature>
<evidence type="ECO:0000313" key="3">
    <source>
        <dbReference type="Proteomes" id="UP001165580"/>
    </source>
</evidence>
<protein>
    <submittedName>
        <fullName evidence="2">Uncharacterized protein</fullName>
    </submittedName>
</protein>
<keyword evidence="1" id="KW-0732">Signal</keyword>
<keyword evidence="3" id="KW-1185">Reference proteome</keyword>
<comment type="caution">
    <text evidence="2">The sequence shown here is derived from an EMBL/GenBank/DDBJ whole genome shotgun (WGS) entry which is preliminary data.</text>
</comment>
<dbReference type="InterPro" id="IPR008929">
    <property type="entry name" value="Chondroitin_lyas"/>
</dbReference>
<dbReference type="Gene3D" id="2.60.120.260">
    <property type="entry name" value="Galactose-binding domain-like"/>
    <property type="match status" value="3"/>
</dbReference>
<feature type="signal peptide" evidence="1">
    <location>
        <begin position="1"/>
        <end position="37"/>
    </location>
</feature>
<dbReference type="RefSeq" id="WP_259487962.1">
    <property type="nucleotide sequence ID" value="NZ_JANTEZ010000013.1"/>
</dbReference>
<accession>A0ABT2GJQ2</accession>
<name>A0ABT2GJQ2_9MICO</name>
<dbReference type="SUPFAM" id="SSF49785">
    <property type="entry name" value="Galactose-binding domain-like"/>
    <property type="match status" value="3"/>
</dbReference>
<sequence length="1407" mass="149122">MTIERGSRWMRRVAAMTVAASVLTGAAIAGAPVAASADEVAAVQILTTVGPEGMQHPGIGVTADSLQTAQTAVKERTEPWASYFDAMAMTGYASRTLTPANQGARDGVPALDSFDSQTVNSKFIPDALGAYTQALMYLFTDDPVYRENALKIVRVWSHLDPAKFAEFPDSHIHTGVPLYRMVAAAELLRHTSVVPGSTPYPLEWTQADTDALTANLIVPATETFLHDNSHYFNQHTFPIIGAMSGYIFTDNRARYDEAVEWFTVNASAPDPSINGALSSMFRLIKKSDPVNPYGYSFVQHTEMGRDQAHSGGDVNVLTTLARLVDVQGTKLDPTTGAPSTGKKAVDPYRFLDNRLLKGADAFTGFMMGHDVPWVDVSGGETKLSQWYRGRWSNTLNELYTIYTERGVNVEKIAPYIAEQHRQADGALFFNGNSAEIGTVVGDNGLRSFWGGSDPGAEYWLSLPADTAGTVPPVPADSNLQFETKGAAIDKRSKLVTEGDRTFLRVNPSRDGTTISMRSMSYGPRTSYSPVGVMVRTTDTATLEIRSKLDGNPYQSLTIPNTNGQWRYITYDMDTHVVPLSAMGDNNIVFYTVVGKGKKLDFDFVNALAPGLLTPPRFAQGASTTIIGVVGTAITADLSATDAGGDALAYTAVDAPKRSAYDAGTGAFTWTAKPSEVGDRTFVAQASDGQADTALAVTLRVAANRADAITLAKDGFDDSAVYTSDSLAAYTSAVTAAEALIPGGSADEFAGALTAVRDAVAQLALLNPVRPDGTLDYAKISTSTLGADVIGNLSDDDNATFSGDLFTPSVTIDFGAGYRVAASAFELQARIGFGNRSKGANVYGSNDNVVWTKLTDTQTTNTDALERLAVIDAEKSTPYRFFKVQVDDPGVPTDPNYPGIFSLSELHIDGVRSEVVNAISTATITSSNPLPGRAADGDTVTVAFTSTDDITNVQVTIEGAPATVTGGPRDWTATRVLPDTGAFGQQLAFKVDYATSAGVRADPLVVTTDSTSLYLADDTGFIPDAAAKVTAVALDGEPSPSTTSHVAKMFDSNPGTFSDVGPVNGQYAITLDTGEQASFALNRVEILVRQDSFGPGRASGLFLQGSNDLTTWSKITPNAAPTMGWQNLTVTPNTPFRFVRISNNNWINIAELRLYGQYTAPPASAITTVSTASSNAISNLAVPGDTVTVSFSTATPVSATSVMIEGTAVAGVSNDGRTWTASRVVDAGWSANKKVDFRIDYTDAAGAAGRGTNRTTDASSVYLTRDDGLITGLASGVVAVSPTGSPEPAKDAHVAKLFDRSIGTFTDVGPVGGQFYLILDLGTGETVTVDRAEFLVRQDGNGVSRAASTYLQGSNDLTTWTRITPNATGTLAWQSLASATPGTGFRYVRISSTDWINIAELRLFGTAS</sequence>
<dbReference type="Gene3D" id="1.50.10.100">
    <property type="entry name" value="Chondroitin AC/alginate lyase"/>
    <property type="match status" value="1"/>
</dbReference>
<reference evidence="2" key="1">
    <citation type="submission" date="2022-08" db="EMBL/GenBank/DDBJ databases">
        <authorList>
            <person name="Deng Y."/>
            <person name="Han X.-F."/>
            <person name="Zhang Y.-Q."/>
        </authorList>
    </citation>
    <scope>NUCLEOTIDE SEQUENCE</scope>
    <source>
        <strain evidence="2">CPCC 205716</strain>
    </source>
</reference>
<proteinExistence type="predicted"/>